<gene>
    <name evidence="4" type="ORF">K8W16_06610</name>
</gene>
<dbReference type="InterPro" id="IPR016181">
    <property type="entry name" value="Acyl_CoA_acyltransferase"/>
</dbReference>
<dbReference type="Proteomes" id="UP000698963">
    <property type="component" value="Unassembled WGS sequence"/>
</dbReference>
<dbReference type="InterPro" id="IPR000182">
    <property type="entry name" value="GNAT_dom"/>
</dbReference>
<evidence type="ECO:0000313" key="4">
    <source>
        <dbReference type="EMBL" id="HJD97298.1"/>
    </source>
</evidence>
<evidence type="ECO:0000256" key="1">
    <source>
        <dbReference type="ARBA" id="ARBA00022679"/>
    </source>
</evidence>
<protein>
    <submittedName>
        <fullName evidence="4">GNAT family N-acetyltransferase</fullName>
        <ecNumber evidence="4">2.3.1.-</ecNumber>
    </submittedName>
</protein>
<name>A0A921AWA2_9BACT</name>
<dbReference type="RefSeq" id="WP_304122287.1">
    <property type="nucleotide sequence ID" value="NZ_DYZA01000131.1"/>
</dbReference>
<dbReference type="CDD" id="cd04301">
    <property type="entry name" value="NAT_SF"/>
    <property type="match status" value="1"/>
</dbReference>
<reference evidence="4" key="2">
    <citation type="submission" date="2021-09" db="EMBL/GenBank/DDBJ databases">
        <authorList>
            <person name="Gilroy R."/>
        </authorList>
    </citation>
    <scope>NUCLEOTIDE SEQUENCE</scope>
    <source>
        <strain evidence="4">ChiGjej2B2-19336</strain>
    </source>
</reference>
<dbReference type="EMBL" id="DYZA01000131">
    <property type="protein sequence ID" value="HJD97298.1"/>
    <property type="molecule type" value="Genomic_DNA"/>
</dbReference>
<dbReference type="Gene3D" id="3.40.630.30">
    <property type="match status" value="1"/>
</dbReference>
<keyword evidence="2 4" id="KW-0012">Acyltransferase</keyword>
<dbReference type="PANTHER" id="PTHR43800:SF1">
    <property type="entry name" value="PEPTIDYL-LYSINE N-ACETYLTRANSFERASE YJAB"/>
    <property type="match status" value="1"/>
</dbReference>
<reference evidence="4" key="1">
    <citation type="journal article" date="2021" name="PeerJ">
        <title>Extensive microbial diversity within the chicken gut microbiome revealed by metagenomics and culture.</title>
        <authorList>
            <person name="Gilroy R."/>
            <person name="Ravi A."/>
            <person name="Getino M."/>
            <person name="Pursley I."/>
            <person name="Horton D.L."/>
            <person name="Alikhan N.F."/>
            <person name="Baker D."/>
            <person name="Gharbi K."/>
            <person name="Hall N."/>
            <person name="Watson M."/>
            <person name="Adriaenssens E.M."/>
            <person name="Foster-Nyarko E."/>
            <person name="Jarju S."/>
            <person name="Secka A."/>
            <person name="Antonio M."/>
            <person name="Oren A."/>
            <person name="Chaudhuri R.R."/>
            <person name="La Ragione R."/>
            <person name="Hildebrand F."/>
            <person name="Pallen M.J."/>
        </authorList>
    </citation>
    <scope>NUCLEOTIDE SEQUENCE</scope>
    <source>
        <strain evidence="4">ChiGjej2B2-19336</strain>
    </source>
</reference>
<comment type="caution">
    <text evidence="4">The sequence shown here is derived from an EMBL/GenBank/DDBJ whole genome shotgun (WGS) entry which is preliminary data.</text>
</comment>
<dbReference type="Pfam" id="PF13508">
    <property type="entry name" value="Acetyltransf_7"/>
    <property type="match status" value="1"/>
</dbReference>
<organism evidence="4 5">
    <name type="scientific">Mailhella massiliensis</name>
    <dbReference type="NCBI Taxonomy" id="1903261"/>
    <lineage>
        <taxon>Bacteria</taxon>
        <taxon>Pseudomonadati</taxon>
        <taxon>Thermodesulfobacteriota</taxon>
        <taxon>Desulfovibrionia</taxon>
        <taxon>Desulfovibrionales</taxon>
        <taxon>Desulfovibrionaceae</taxon>
        <taxon>Mailhella</taxon>
    </lineage>
</organism>
<evidence type="ECO:0000256" key="2">
    <source>
        <dbReference type="ARBA" id="ARBA00023315"/>
    </source>
</evidence>
<dbReference type="GO" id="GO:0016747">
    <property type="term" value="F:acyltransferase activity, transferring groups other than amino-acyl groups"/>
    <property type="evidence" value="ECO:0007669"/>
    <property type="project" value="InterPro"/>
</dbReference>
<dbReference type="PROSITE" id="PS51186">
    <property type="entry name" value="GNAT"/>
    <property type="match status" value="1"/>
</dbReference>
<proteinExistence type="predicted"/>
<dbReference type="EC" id="2.3.1.-" evidence="4"/>
<accession>A0A921AWA2</accession>
<keyword evidence="1 4" id="KW-0808">Transferase</keyword>
<dbReference type="AlphaFoldDB" id="A0A921AWA2"/>
<feature type="domain" description="N-acetyltransferase" evidence="3">
    <location>
        <begin position="1"/>
        <end position="145"/>
    </location>
</feature>
<evidence type="ECO:0000313" key="5">
    <source>
        <dbReference type="Proteomes" id="UP000698963"/>
    </source>
</evidence>
<sequence length="151" mass="16884">MIRPFCTDDTNAVIRLWLEASCEAHAFMPPSYWEAAAEDMRELYLPMSDEIVVHVDDATGEVDAFFAFVDTFLAALFVAPHAQGRGLGSRLLRIARRMHPDLSLCVYKENARAVAFYQKHGLSILGRRVEEKTGRDELLMGLAPAGEEARA</sequence>
<evidence type="ECO:0000259" key="3">
    <source>
        <dbReference type="PROSITE" id="PS51186"/>
    </source>
</evidence>
<dbReference type="SUPFAM" id="SSF55729">
    <property type="entry name" value="Acyl-CoA N-acyltransferases (Nat)"/>
    <property type="match status" value="1"/>
</dbReference>
<dbReference type="PANTHER" id="PTHR43800">
    <property type="entry name" value="PEPTIDYL-LYSINE N-ACETYLTRANSFERASE YJAB"/>
    <property type="match status" value="1"/>
</dbReference>